<dbReference type="Proteomes" id="UP000179807">
    <property type="component" value="Unassembled WGS sequence"/>
</dbReference>
<evidence type="ECO:0000313" key="2">
    <source>
        <dbReference type="Proteomes" id="UP000179807"/>
    </source>
</evidence>
<evidence type="ECO:0000313" key="1">
    <source>
        <dbReference type="EMBL" id="OHT09320.1"/>
    </source>
</evidence>
<protein>
    <submittedName>
        <fullName evidence="1">Uncharacterized protein</fullName>
    </submittedName>
</protein>
<reference evidence="1" key="1">
    <citation type="submission" date="2016-10" db="EMBL/GenBank/DDBJ databases">
        <authorList>
            <person name="Benchimol M."/>
            <person name="Almeida L.G."/>
            <person name="Vasconcelos A.T."/>
            <person name="Perreira-Neves A."/>
            <person name="Rosa I.A."/>
            <person name="Tasca T."/>
            <person name="Bogo M.R."/>
            <person name="de Souza W."/>
        </authorList>
    </citation>
    <scope>NUCLEOTIDE SEQUENCE [LARGE SCALE GENOMIC DNA]</scope>
    <source>
        <strain evidence="1">K</strain>
    </source>
</reference>
<organism evidence="1 2">
    <name type="scientific">Tritrichomonas foetus</name>
    <dbReference type="NCBI Taxonomy" id="1144522"/>
    <lineage>
        <taxon>Eukaryota</taxon>
        <taxon>Metamonada</taxon>
        <taxon>Parabasalia</taxon>
        <taxon>Tritrichomonadida</taxon>
        <taxon>Tritrichomonadidae</taxon>
        <taxon>Tritrichomonas</taxon>
    </lineage>
</organism>
<comment type="caution">
    <text evidence="1">The sequence shown here is derived from an EMBL/GenBank/DDBJ whole genome shotgun (WGS) entry which is preliminary data.</text>
</comment>
<keyword evidence="2" id="KW-1185">Reference proteome</keyword>
<dbReference type="AlphaFoldDB" id="A0A1J4KEG4"/>
<dbReference type="GeneID" id="94836903"/>
<dbReference type="VEuPathDB" id="TrichDB:TRFO_21808"/>
<dbReference type="RefSeq" id="XP_068362456.1">
    <property type="nucleotide sequence ID" value="XM_068502199.1"/>
</dbReference>
<name>A0A1J4KEG4_9EUKA</name>
<gene>
    <name evidence="1" type="ORF">TRFO_21808</name>
</gene>
<sequence length="75" mass="8640">MQTLTEEMLLNIKFVPSLIFKYKLENSIDEDEQIKCVLSVDAASFSPQIKIDGIESINLEKLTELNDTWKTFESL</sequence>
<proteinExistence type="predicted"/>
<accession>A0A1J4KEG4</accession>
<dbReference type="EMBL" id="MLAK01000642">
    <property type="protein sequence ID" value="OHT09320.1"/>
    <property type="molecule type" value="Genomic_DNA"/>
</dbReference>